<reference evidence="1 2" key="1">
    <citation type="journal article" date="2022" name="Nat. Plants">
        <title>Genomes of leafy and leafless Platanthera orchids illuminate the evolution of mycoheterotrophy.</title>
        <authorList>
            <person name="Li M.H."/>
            <person name="Liu K.W."/>
            <person name="Li Z."/>
            <person name="Lu H.C."/>
            <person name="Ye Q.L."/>
            <person name="Zhang D."/>
            <person name="Wang J.Y."/>
            <person name="Li Y.F."/>
            <person name="Zhong Z.M."/>
            <person name="Liu X."/>
            <person name="Yu X."/>
            <person name="Liu D.K."/>
            <person name="Tu X.D."/>
            <person name="Liu B."/>
            <person name="Hao Y."/>
            <person name="Liao X.Y."/>
            <person name="Jiang Y.T."/>
            <person name="Sun W.H."/>
            <person name="Chen J."/>
            <person name="Chen Y.Q."/>
            <person name="Ai Y."/>
            <person name="Zhai J.W."/>
            <person name="Wu S.S."/>
            <person name="Zhou Z."/>
            <person name="Hsiao Y.Y."/>
            <person name="Wu W.L."/>
            <person name="Chen Y.Y."/>
            <person name="Lin Y.F."/>
            <person name="Hsu J.L."/>
            <person name="Li C.Y."/>
            <person name="Wang Z.W."/>
            <person name="Zhao X."/>
            <person name="Zhong W.Y."/>
            <person name="Ma X.K."/>
            <person name="Ma L."/>
            <person name="Huang J."/>
            <person name="Chen G.Z."/>
            <person name="Huang M.Z."/>
            <person name="Huang L."/>
            <person name="Peng D.H."/>
            <person name="Luo Y.B."/>
            <person name="Zou S.Q."/>
            <person name="Chen S.P."/>
            <person name="Lan S."/>
            <person name="Tsai W.C."/>
            <person name="Van de Peer Y."/>
            <person name="Liu Z.J."/>
        </authorList>
    </citation>
    <scope>NUCLEOTIDE SEQUENCE [LARGE SCALE GENOMIC DNA]</scope>
    <source>
        <strain evidence="1">Lor287</strain>
    </source>
</reference>
<comment type="caution">
    <text evidence="1">The sequence shown here is derived from an EMBL/GenBank/DDBJ whole genome shotgun (WGS) entry which is preliminary data.</text>
</comment>
<protein>
    <submittedName>
        <fullName evidence="1">Uncharacterized protein</fullName>
    </submittedName>
</protein>
<organism evidence="1 2">
    <name type="scientific">Platanthera zijinensis</name>
    <dbReference type="NCBI Taxonomy" id="2320716"/>
    <lineage>
        <taxon>Eukaryota</taxon>
        <taxon>Viridiplantae</taxon>
        <taxon>Streptophyta</taxon>
        <taxon>Embryophyta</taxon>
        <taxon>Tracheophyta</taxon>
        <taxon>Spermatophyta</taxon>
        <taxon>Magnoliopsida</taxon>
        <taxon>Liliopsida</taxon>
        <taxon>Asparagales</taxon>
        <taxon>Orchidaceae</taxon>
        <taxon>Orchidoideae</taxon>
        <taxon>Orchideae</taxon>
        <taxon>Orchidinae</taxon>
        <taxon>Platanthera</taxon>
    </lineage>
</organism>
<keyword evidence="2" id="KW-1185">Reference proteome</keyword>
<evidence type="ECO:0000313" key="1">
    <source>
        <dbReference type="EMBL" id="KAK8917000.1"/>
    </source>
</evidence>
<sequence length="82" mass="8547">MAIAGITIYALPAIAPSVAKSPPLMRTVLLLRLFPGSAIYICRHSPRCPADSGVPPALIRTAESSRTAAPAGTAIEFIDAFL</sequence>
<accession>A0AAP0AWD0</accession>
<name>A0AAP0AWD0_9ASPA</name>
<gene>
    <name evidence="1" type="ORF">KSP39_PZI022516</name>
</gene>
<dbReference type="AlphaFoldDB" id="A0AAP0AWD0"/>
<dbReference type="EMBL" id="JBBWWQ010000020">
    <property type="protein sequence ID" value="KAK8917000.1"/>
    <property type="molecule type" value="Genomic_DNA"/>
</dbReference>
<evidence type="ECO:0000313" key="2">
    <source>
        <dbReference type="Proteomes" id="UP001418222"/>
    </source>
</evidence>
<dbReference type="Proteomes" id="UP001418222">
    <property type="component" value="Unassembled WGS sequence"/>
</dbReference>
<proteinExistence type="predicted"/>